<dbReference type="InterPro" id="IPR001789">
    <property type="entry name" value="Sig_transdc_resp-reg_receiver"/>
</dbReference>
<comment type="catalytic activity">
    <reaction evidence="1">
        <text>ATP + protein L-histidine = ADP + protein N-phospho-L-histidine.</text>
        <dbReference type="EC" id="2.7.13.3"/>
    </reaction>
</comment>
<dbReference type="SUPFAM" id="SSF55874">
    <property type="entry name" value="ATPase domain of HSP90 chaperone/DNA topoisomerase II/histidine kinase"/>
    <property type="match status" value="1"/>
</dbReference>
<dbReference type="GO" id="GO:0005886">
    <property type="term" value="C:plasma membrane"/>
    <property type="evidence" value="ECO:0007669"/>
    <property type="project" value="TreeGrafter"/>
</dbReference>
<dbReference type="Pfam" id="PF02518">
    <property type="entry name" value="HATPase_c"/>
    <property type="match status" value="1"/>
</dbReference>
<evidence type="ECO:0000259" key="8">
    <source>
        <dbReference type="PROSITE" id="PS50109"/>
    </source>
</evidence>
<dbReference type="CDD" id="cd17546">
    <property type="entry name" value="REC_hyHK_CKI1_RcsC-like"/>
    <property type="match status" value="1"/>
</dbReference>
<reference evidence="10 11" key="1">
    <citation type="submission" date="2019-06" db="EMBL/GenBank/DDBJ databases">
        <authorList>
            <person name="Palmer J.M."/>
        </authorList>
    </citation>
    <scope>NUCLEOTIDE SEQUENCE [LARGE SCALE GENOMIC DNA]</scope>
    <source>
        <strain evidence="10 11">TWF703</strain>
    </source>
</reference>
<dbReference type="Gene3D" id="3.40.50.2300">
    <property type="match status" value="1"/>
</dbReference>
<comment type="caution">
    <text evidence="10">The sequence shown here is derived from an EMBL/GenBank/DDBJ whole genome shotgun (WGS) entry which is preliminary data.</text>
</comment>
<feature type="domain" description="Response regulatory" evidence="9">
    <location>
        <begin position="1277"/>
        <end position="1396"/>
    </location>
</feature>
<dbReference type="Gene3D" id="3.30.565.10">
    <property type="entry name" value="Histidine kinase-like ATPase, C-terminal domain"/>
    <property type="match status" value="1"/>
</dbReference>
<dbReference type="InterPro" id="IPR004358">
    <property type="entry name" value="Sig_transdc_His_kin-like_C"/>
</dbReference>
<evidence type="ECO:0000313" key="11">
    <source>
        <dbReference type="Proteomes" id="UP000480548"/>
    </source>
</evidence>
<dbReference type="EC" id="2.7.13.3" evidence="2"/>
<accession>A0A7C8NJI4</accession>
<dbReference type="EMBL" id="WIQZ01000273">
    <property type="protein sequence ID" value="KAF3118488.1"/>
    <property type="molecule type" value="Genomic_DNA"/>
</dbReference>
<feature type="compositionally biased region" description="Polar residues" evidence="7">
    <location>
        <begin position="505"/>
        <end position="520"/>
    </location>
</feature>
<evidence type="ECO:0000259" key="9">
    <source>
        <dbReference type="PROSITE" id="PS50110"/>
    </source>
</evidence>
<keyword evidence="5" id="KW-0418">Kinase</keyword>
<feature type="region of interest" description="Disordered" evidence="7">
    <location>
        <begin position="1093"/>
        <end position="1112"/>
    </location>
</feature>
<dbReference type="SUPFAM" id="SSF55781">
    <property type="entry name" value="GAF domain-like"/>
    <property type="match status" value="1"/>
</dbReference>
<feature type="domain" description="Histidine kinase" evidence="8">
    <location>
        <begin position="613"/>
        <end position="901"/>
    </location>
</feature>
<feature type="compositionally biased region" description="Low complexity" evidence="7">
    <location>
        <begin position="334"/>
        <end position="348"/>
    </location>
</feature>
<feature type="modified residue" description="4-aspartylphosphate" evidence="6">
    <location>
        <position position="1328"/>
    </location>
</feature>
<evidence type="ECO:0000256" key="5">
    <source>
        <dbReference type="ARBA" id="ARBA00022777"/>
    </source>
</evidence>
<dbReference type="InterPro" id="IPR011006">
    <property type="entry name" value="CheY-like_superfamily"/>
</dbReference>
<dbReference type="Proteomes" id="UP000480548">
    <property type="component" value="Unassembled WGS sequence"/>
</dbReference>
<evidence type="ECO:0000256" key="4">
    <source>
        <dbReference type="ARBA" id="ARBA00022679"/>
    </source>
</evidence>
<dbReference type="SMART" id="SM00387">
    <property type="entry name" value="HATPase_c"/>
    <property type="match status" value="1"/>
</dbReference>
<evidence type="ECO:0000256" key="1">
    <source>
        <dbReference type="ARBA" id="ARBA00000085"/>
    </source>
</evidence>
<dbReference type="PROSITE" id="PS50109">
    <property type="entry name" value="HIS_KIN"/>
    <property type="match status" value="1"/>
</dbReference>
<dbReference type="PRINTS" id="PR00344">
    <property type="entry name" value="BCTRLSENSOR"/>
</dbReference>
<dbReference type="SUPFAM" id="SSF52172">
    <property type="entry name" value="CheY-like"/>
    <property type="match status" value="1"/>
</dbReference>
<dbReference type="SUPFAM" id="SSF47384">
    <property type="entry name" value="Homodimeric domain of signal transducing histidine kinase"/>
    <property type="match status" value="1"/>
</dbReference>
<feature type="region of interest" description="Disordered" evidence="7">
    <location>
        <begin position="133"/>
        <end position="158"/>
    </location>
</feature>
<sequence length="1406" mass="153684">MANDVILDSNFKNPLKRKAMRDPAEMLRSRELYRYYQPPRTAAPSSKVKTSEDPSLTAYAQLTALRLQKHRAMISLIDYDTQWIIGESTRTVEPYDNSVCTPGDELWLGGSNVILPSKDGICVTTVDLQPPKLSRTSTAKGRAGAVLPPPQDHGKGVQQDDLPINEIEDLSSHPKFLDSAFVTGSPSLRHYAGCPLRTKKGYYIGSLCVVDTKPGRLSEPDKKFLRWMSDTVMDHLQTVAEKQVLHKVQRMQTSLSVFADTSTFDRKRTLRKSTDLRKRKSKRMSESPFSEITTSAQKGIGDGGSKPLAPQLKDSPGDGKLINPERPPLTDRNSSMSSNSSSVLSKDSAYSQTSLESNSASTPTIRVNPLETEPQTPEAAFQSVFSRACRLIRDALQIEGVVIIDAGDGYLDDSEESQSLRSLSKVAQENMLSEGATRNGCSSYFRQMGILGLDVQHEESHENEIFQIGPLGNLFLDELFAHYPEGKIFSYDGDGTISSGDDEGSSQATLSPPGSDASSSVDEENPNLKKRPEYVRENLSAFLPNSTSCIFVPLYESANIPYASCFVWTTQTKKVFLKEEIGYLKTFSRLIMSEVVRLDTLSADRAKGAFISNISHELRSPLHGILASAELLDDTRLDTLQRDFLTAIESCGRTLLDTLNHVLDFSKLNRLQNDRRITQASPLSASDKVDTQVVQDVDLAAVTEEVVEGVFAGFDFRGINSHIVLENSSTTDIIPLQPDAIGSPNGESSRRASAKGTNPKRDVEVIIEIDPLDDWHFRTEVGGFRRVVMNLVGNALKYTDRGYVRVKLEAEPFYEDEAGKSTQEPKRKVVLTVSDSGRGISRDFLKTKLYVPFSQENAMSSGTGLGMSIVRQILDILGGTIDVKSKLGFGTEVVVTLLLHRSTFTNPTPSPGNREEGLELIPRARAAASKKSIAFLGFSDAIPALSYMKRSLIKCSQDWYGMNVIEEDNAQSLMEFAGKADVLLANEISPLLSQLGVKGHKPPVIILCSNAARVDMANLTLADKGGIIDFASKPCGPKKLAKALLFCLTKTHSSRRSSHSSNSSGRTGIYRSWGSFSRPMGDREKNFISSIEDDGHASTSATGAVRISPPVRSGSSSSEPVVYVAGVGHIALAAGSSAVPMSSSPGRQKSIPFLEDFHTLRLKAQAQTQASMQSISGIMHRDSKNLTPMGHPLYSHHPGIVDGALIGEGIEIDRPPFASPVIEKDNPLRPKSWAQWQSLDASADDNASPNASPPAKITSVRPDDIVEELRLLSGTPSILLVDDNPLTMNLMTAFIAKKGFLFSEASNGLQALETFRGRGGGYDIVLMDLQLPVMSGLDAVKAIRDLERTENRLKRAFIIALTGSSNEAEALAAGCNKFFTKPIRLLDLSNLITEYQHTHLSHLLQD</sequence>
<dbReference type="PANTHER" id="PTHR43047">
    <property type="entry name" value="TWO-COMPONENT HISTIDINE PROTEIN KINASE"/>
    <property type="match status" value="1"/>
</dbReference>
<name>A0A7C8NJI4_ORBOL</name>
<dbReference type="Pfam" id="PF00512">
    <property type="entry name" value="HisKA"/>
    <property type="match status" value="1"/>
</dbReference>
<feature type="region of interest" description="Disordered" evidence="7">
    <location>
        <begin position="269"/>
        <end position="367"/>
    </location>
</feature>
<evidence type="ECO:0000313" key="10">
    <source>
        <dbReference type="EMBL" id="KAF3118488.1"/>
    </source>
</evidence>
<dbReference type="SMART" id="SM00448">
    <property type="entry name" value="REC"/>
    <property type="match status" value="1"/>
</dbReference>
<evidence type="ECO:0000256" key="3">
    <source>
        <dbReference type="ARBA" id="ARBA00022553"/>
    </source>
</evidence>
<feature type="compositionally biased region" description="Polar residues" evidence="7">
    <location>
        <begin position="349"/>
        <end position="365"/>
    </location>
</feature>
<evidence type="ECO:0000256" key="7">
    <source>
        <dbReference type="SAM" id="MobiDB-lite"/>
    </source>
</evidence>
<feature type="compositionally biased region" description="Polar residues" evidence="7">
    <location>
        <begin position="287"/>
        <end position="297"/>
    </location>
</feature>
<dbReference type="PROSITE" id="PS50110">
    <property type="entry name" value="RESPONSE_REGULATORY"/>
    <property type="match status" value="1"/>
</dbReference>
<dbReference type="InterPro" id="IPR003661">
    <property type="entry name" value="HisK_dim/P_dom"/>
</dbReference>
<dbReference type="CDD" id="cd00082">
    <property type="entry name" value="HisKA"/>
    <property type="match status" value="1"/>
</dbReference>
<dbReference type="SMART" id="SM00388">
    <property type="entry name" value="HisKA"/>
    <property type="match status" value="1"/>
</dbReference>
<dbReference type="Gene3D" id="1.10.287.130">
    <property type="match status" value="1"/>
</dbReference>
<gene>
    <name evidence="10" type="ORF">TWF703_005340</name>
</gene>
<proteinExistence type="predicted"/>
<dbReference type="InterPro" id="IPR005467">
    <property type="entry name" value="His_kinase_dom"/>
</dbReference>
<feature type="region of interest" description="Disordered" evidence="7">
    <location>
        <begin position="735"/>
        <end position="757"/>
    </location>
</feature>
<dbReference type="InterPro" id="IPR003594">
    <property type="entry name" value="HATPase_dom"/>
</dbReference>
<feature type="region of interest" description="Disordered" evidence="7">
    <location>
        <begin position="1239"/>
        <end position="1258"/>
    </location>
</feature>
<dbReference type="InterPro" id="IPR036890">
    <property type="entry name" value="HATPase_C_sf"/>
</dbReference>
<dbReference type="InterPro" id="IPR036097">
    <property type="entry name" value="HisK_dim/P_sf"/>
</dbReference>
<feature type="compositionally biased region" description="Low complexity" evidence="7">
    <location>
        <begin position="1240"/>
        <end position="1255"/>
    </location>
</feature>
<protein>
    <recommendedName>
        <fullName evidence="2">histidine kinase</fullName>
        <ecNumber evidence="2">2.7.13.3</ecNumber>
    </recommendedName>
</protein>
<evidence type="ECO:0000256" key="2">
    <source>
        <dbReference type="ARBA" id="ARBA00012438"/>
    </source>
</evidence>
<dbReference type="PANTHER" id="PTHR43047:SF72">
    <property type="entry name" value="OSMOSENSING HISTIDINE PROTEIN KINASE SLN1"/>
    <property type="match status" value="1"/>
</dbReference>
<dbReference type="GO" id="GO:0000155">
    <property type="term" value="F:phosphorelay sensor kinase activity"/>
    <property type="evidence" value="ECO:0007669"/>
    <property type="project" value="InterPro"/>
</dbReference>
<dbReference type="FunFam" id="1.10.287.130:FF:000023">
    <property type="entry name" value="Sensor histidine kinase/response regulator, putative"/>
    <property type="match status" value="1"/>
</dbReference>
<organism evidence="10 11">
    <name type="scientific">Orbilia oligospora</name>
    <name type="common">Nematode-trapping fungus</name>
    <name type="synonym">Arthrobotrys oligospora</name>
    <dbReference type="NCBI Taxonomy" id="2813651"/>
    <lineage>
        <taxon>Eukaryota</taxon>
        <taxon>Fungi</taxon>
        <taxon>Dikarya</taxon>
        <taxon>Ascomycota</taxon>
        <taxon>Pezizomycotina</taxon>
        <taxon>Orbiliomycetes</taxon>
        <taxon>Orbiliales</taxon>
        <taxon>Orbiliaceae</taxon>
        <taxon>Orbilia</taxon>
    </lineage>
</organism>
<evidence type="ECO:0000256" key="6">
    <source>
        <dbReference type="PROSITE-ProRule" id="PRU00169"/>
    </source>
</evidence>
<dbReference type="GO" id="GO:0009927">
    <property type="term" value="F:histidine phosphotransfer kinase activity"/>
    <property type="evidence" value="ECO:0007669"/>
    <property type="project" value="TreeGrafter"/>
</dbReference>
<dbReference type="Pfam" id="PF00072">
    <property type="entry name" value="Response_reg"/>
    <property type="match status" value="1"/>
</dbReference>
<keyword evidence="3 6" id="KW-0597">Phosphoprotein</keyword>
<keyword evidence="4" id="KW-0808">Transferase</keyword>
<feature type="region of interest" description="Disordered" evidence="7">
    <location>
        <begin position="494"/>
        <end position="530"/>
    </location>
</feature>